<dbReference type="InterPro" id="IPR019591">
    <property type="entry name" value="Mrp/NBP35_ATP-bd"/>
</dbReference>
<dbReference type="GO" id="GO:0046872">
    <property type="term" value="F:metal ion binding"/>
    <property type="evidence" value="ECO:0007669"/>
    <property type="project" value="UniProtKB-KW"/>
</dbReference>
<dbReference type="PANTHER" id="PTHR42961">
    <property type="entry name" value="IRON-SULFUR PROTEIN NUBPL"/>
    <property type="match status" value="1"/>
</dbReference>
<reference evidence="6" key="1">
    <citation type="submission" date="2018-05" db="EMBL/GenBank/DDBJ databases">
        <authorList>
            <person name="Lanie J.A."/>
            <person name="Ng W.-L."/>
            <person name="Kazmierczak K.M."/>
            <person name="Andrzejewski T.M."/>
            <person name="Davidsen T.M."/>
            <person name="Wayne K.J."/>
            <person name="Tettelin H."/>
            <person name="Glass J.I."/>
            <person name="Rusch D."/>
            <person name="Podicherti R."/>
            <person name="Tsui H.-C.T."/>
            <person name="Winkler M.E."/>
        </authorList>
    </citation>
    <scope>NUCLEOTIDE SEQUENCE</scope>
</reference>
<dbReference type="CDD" id="cd02037">
    <property type="entry name" value="Mrp_NBP35"/>
    <property type="match status" value="1"/>
</dbReference>
<dbReference type="PANTHER" id="PTHR42961:SF2">
    <property type="entry name" value="IRON-SULFUR PROTEIN NUBPL"/>
    <property type="match status" value="1"/>
</dbReference>
<keyword evidence="1" id="KW-0479">Metal-binding</keyword>
<proteinExistence type="inferred from homology"/>
<dbReference type="Pfam" id="PF10609">
    <property type="entry name" value="ParA"/>
    <property type="match status" value="1"/>
</dbReference>
<dbReference type="GO" id="GO:0140663">
    <property type="term" value="F:ATP-dependent FeS chaperone activity"/>
    <property type="evidence" value="ECO:0007669"/>
    <property type="project" value="InterPro"/>
</dbReference>
<sequence>MGIKRIIAIASAKGGVGKSTICANLANRFSQEFNVGILDADIYGPNQHIIFKLEDQKPEVKMIGEKKNFLPIISNDIKINGMGFILEPDKAAMWRGPMLSGAIKQLVDLTEWGDLDYLFIDMPPGTGDAYLTVAKDIKPDSVILVTSSSPLSIQDTIKSKILFTHLKIPIIGYINNMSYSLCPKCGEKIADYDELNISEKLDLIELGLLPRCNELANNDFIGSSIYFDPIYNELVKLV</sequence>
<dbReference type="Gene3D" id="3.40.50.300">
    <property type="entry name" value="P-loop containing nucleotide triphosphate hydrolases"/>
    <property type="match status" value="1"/>
</dbReference>
<keyword evidence="3" id="KW-0067">ATP-binding</keyword>
<dbReference type="GO" id="GO:0051539">
    <property type="term" value="F:4 iron, 4 sulfur cluster binding"/>
    <property type="evidence" value="ECO:0007669"/>
    <property type="project" value="TreeGrafter"/>
</dbReference>
<dbReference type="AlphaFoldDB" id="A0A382GUH3"/>
<evidence type="ECO:0000256" key="2">
    <source>
        <dbReference type="ARBA" id="ARBA00022741"/>
    </source>
</evidence>
<dbReference type="InterPro" id="IPR027417">
    <property type="entry name" value="P-loop_NTPase"/>
</dbReference>
<dbReference type="InterPro" id="IPR044304">
    <property type="entry name" value="NUBPL-like"/>
</dbReference>
<evidence type="ECO:0008006" key="7">
    <source>
        <dbReference type="Google" id="ProtNLM"/>
    </source>
</evidence>
<evidence type="ECO:0000256" key="1">
    <source>
        <dbReference type="ARBA" id="ARBA00022723"/>
    </source>
</evidence>
<keyword evidence="5" id="KW-0411">Iron-sulfur</keyword>
<name>A0A382GUH3_9ZZZZ</name>
<dbReference type="EMBL" id="UINC01057069">
    <property type="protein sequence ID" value="SVB77831.1"/>
    <property type="molecule type" value="Genomic_DNA"/>
</dbReference>
<dbReference type="HAMAP" id="MF_02040">
    <property type="entry name" value="Mrp_NBP35"/>
    <property type="match status" value="1"/>
</dbReference>
<accession>A0A382GUH3</accession>
<dbReference type="GO" id="GO:0016226">
    <property type="term" value="P:iron-sulfur cluster assembly"/>
    <property type="evidence" value="ECO:0007669"/>
    <property type="project" value="InterPro"/>
</dbReference>
<organism evidence="6">
    <name type="scientific">marine metagenome</name>
    <dbReference type="NCBI Taxonomy" id="408172"/>
    <lineage>
        <taxon>unclassified sequences</taxon>
        <taxon>metagenomes</taxon>
        <taxon>ecological metagenomes</taxon>
    </lineage>
</organism>
<evidence type="ECO:0000256" key="3">
    <source>
        <dbReference type="ARBA" id="ARBA00022840"/>
    </source>
</evidence>
<dbReference type="GO" id="GO:0005524">
    <property type="term" value="F:ATP binding"/>
    <property type="evidence" value="ECO:0007669"/>
    <property type="project" value="UniProtKB-KW"/>
</dbReference>
<evidence type="ECO:0000256" key="5">
    <source>
        <dbReference type="ARBA" id="ARBA00023014"/>
    </source>
</evidence>
<dbReference type="SUPFAM" id="SSF52540">
    <property type="entry name" value="P-loop containing nucleoside triphosphate hydrolases"/>
    <property type="match status" value="1"/>
</dbReference>
<keyword evidence="2" id="KW-0547">Nucleotide-binding</keyword>
<evidence type="ECO:0000313" key="6">
    <source>
        <dbReference type="EMBL" id="SVB77831.1"/>
    </source>
</evidence>
<evidence type="ECO:0000256" key="4">
    <source>
        <dbReference type="ARBA" id="ARBA00023004"/>
    </source>
</evidence>
<gene>
    <name evidence="6" type="ORF">METZ01_LOCUS230685</name>
</gene>
<dbReference type="InterPro" id="IPR033756">
    <property type="entry name" value="YlxH/NBP35"/>
</dbReference>
<protein>
    <recommendedName>
        <fullName evidence="7">Iron-sulfur cluster carrier protein</fullName>
    </recommendedName>
</protein>
<keyword evidence="4" id="KW-0408">Iron</keyword>